<dbReference type="Pfam" id="PF15637">
    <property type="entry name" value="Tox-HNH-HHH"/>
    <property type="match status" value="1"/>
</dbReference>
<dbReference type="RefSeq" id="WP_184344281.1">
    <property type="nucleotide sequence ID" value="NZ_JACHIG010000017.1"/>
</dbReference>
<sequence length="250" mass="26279">MRPSTPPLSVADSQKLIENVSKMPPEAQQNPKVQADRKQAEQVVEEYAATSGKQANPEAAAPSEPQSKIPANTTNDAEGKPAADSGGATQTSTSSDKPATAPGYAASSSSNPPANAASGPQPPTSNSGITGPAAKKTKKSNTTSKGVKRNNPKDWKDTMKLWDAVGYQDLLSPANRVLIQNELVPIVDDAWIKVHPEDAGLKGEKISIHHVQGLPLNVPLPYSRHKDAHKPGGFRYNPGGVGSQLPVYSA</sequence>
<dbReference type="EMBL" id="JACHIG010000017">
    <property type="protein sequence ID" value="MBB5035457.1"/>
    <property type="molecule type" value="Genomic_DNA"/>
</dbReference>
<feature type="domain" description="Tox-HNH-HHH" evidence="2">
    <location>
        <begin position="136"/>
        <end position="227"/>
    </location>
</feature>
<comment type="caution">
    <text evidence="3">The sequence shown here is derived from an EMBL/GenBank/DDBJ whole genome shotgun (WGS) entry which is preliminary data.</text>
</comment>
<evidence type="ECO:0000313" key="4">
    <source>
        <dbReference type="Proteomes" id="UP000590740"/>
    </source>
</evidence>
<evidence type="ECO:0000256" key="1">
    <source>
        <dbReference type="SAM" id="MobiDB-lite"/>
    </source>
</evidence>
<accession>A0A7W7YG98</accession>
<evidence type="ECO:0000313" key="3">
    <source>
        <dbReference type="EMBL" id="MBB5035457.1"/>
    </source>
</evidence>
<evidence type="ECO:0000259" key="2">
    <source>
        <dbReference type="Pfam" id="PF15637"/>
    </source>
</evidence>
<feature type="compositionally biased region" description="Polar residues" evidence="1">
    <location>
        <begin position="87"/>
        <end position="97"/>
    </location>
</feature>
<dbReference type="AlphaFoldDB" id="A0A7W7YG98"/>
<protein>
    <recommendedName>
        <fullName evidence="2">Tox-HNH-HHH domain-containing protein</fullName>
    </recommendedName>
</protein>
<feature type="compositionally biased region" description="Low complexity" evidence="1">
    <location>
        <begin position="101"/>
        <end position="119"/>
    </location>
</feature>
<gene>
    <name evidence="3" type="ORF">HNQ65_005068</name>
</gene>
<dbReference type="InterPro" id="IPR028915">
    <property type="entry name" value="Tox-HNH-HHH_dom"/>
</dbReference>
<feature type="compositionally biased region" description="Polar residues" evidence="1">
    <location>
        <begin position="64"/>
        <end position="76"/>
    </location>
</feature>
<keyword evidence="4" id="KW-1185">Reference proteome</keyword>
<dbReference type="Proteomes" id="UP000590740">
    <property type="component" value="Unassembled WGS sequence"/>
</dbReference>
<feature type="region of interest" description="Disordered" evidence="1">
    <location>
        <begin position="1"/>
        <end position="154"/>
    </location>
</feature>
<organism evidence="3 4">
    <name type="scientific">Prosthecobacter vanneervenii</name>
    <dbReference type="NCBI Taxonomy" id="48466"/>
    <lineage>
        <taxon>Bacteria</taxon>
        <taxon>Pseudomonadati</taxon>
        <taxon>Verrucomicrobiota</taxon>
        <taxon>Verrucomicrobiia</taxon>
        <taxon>Verrucomicrobiales</taxon>
        <taxon>Verrucomicrobiaceae</taxon>
        <taxon>Prosthecobacter</taxon>
    </lineage>
</organism>
<name>A0A7W7YG98_9BACT</name>
<reference evidence="3 4" key="1">
    <citation type="submission" date="2020-08" db="EMBL/GenBank/DDBJ databases">
        <title>Genomic Encyclopedia of Type Strains, Phase IV (KMG-IV): sequencing the most valuable type-strain genomes for metagenomic binning, comparative biology and taxonomic classification.</title>
        <authorList>
            <person name="Goeker M."/>
        </authorList>
    </citation>
    <scope>NUCLEOTIDE SEQUENCE [LARGE SCALE GENOMIC DNA]</scope>
    <source>
        <strain evidence="3 4">DSM 12252</strain>
    </source>
</reference>
<proteinExistence type="predicted"/>